<reference evidence="9 10" key="1">
    <citation type="submission" date="2024-06" db="EMBL/GenBank/DDBJ databases">
        <title>The Natural Products Discovery Center: Release of the First 8490 Sequenced Strains for Exploring Actinobacteria Biosynthetic Diversity.</title>
        <authorList>
            <person name="Kalkreuter E."/>
            <person name="Kautsar S.A."/>
            <person name="Yang D."/>
            <person name="Bader C.D."/>
            <person name="Teijaro C.N."/>
            <person name="Fluegel L."/>
            <person name="Davis C.M."/>
            <person name="Simpson J.R."/>
            <person name="Lauterbach L."/>
            <person name="Steele A.D."/>
            <person name="Gui C."/>
            <person name="Meng S."/>
            <person name="Li G."/>
            <person name="Viehrig K."/>
            <person name="Ye F."/>
            <person name="Su P."/>
            <person name="Kiefer A.F."/>
            <person name="Nichols A."/>
            <person name="Cepeda A.J."/>
            <person name="Yan W."/>
            <person name="Fan B."/>
            <person name="Jiang Y."/>
            <person name="Adhikari A."/>
            <person name="Zheng C.-J."/>
            <person name="Schuster L."/>
            <person name="Cowan T.M."/>
            <person name="Smanski M.J."/>
            <person name="Chevrette M.G."/>
            <person name="De Carvalho L.P.S."/>
            <person name="Shen B."/>
        </authorList>
    </citation>
    <scope>NUCLEOTIDE SEQUENCE [LARGE SCALE GENOMIC DNA]</scope>
    <source>
        <strain evidence="9 10">NPDC050100</strain>
    </source>
</reference>
<name>A0ABV3GSH6_MICGL</name>
<evidence type="ECO:0000256" key="5">
    <source>
        <dbReference type="ARBA" id="ARBA00022989"/>
    </source>
</evidence>
<keyword evidence="4 7" id="KW-0812">Transmembrane</keyword>
<feature type="transmembrane region" description="Helical" evidence="7">
    <location>
        <begin position="177"/>
        <end position="195"/>
    </location>
</feature>
<feature type="transmembrane region" description="Helical" evidence="7">
    <location>
        <begin position="6"/>
        <end position="29"/>
    </location>
</feature>
<evidence type="ECO:0000256" key="7">
    <source>
        <dbReference type="SAM" id="Phobius"/>
    </source>
</evidence>
<gene>
    <name evidence="9" type="ORF">AB0I59_38865</name>
</gene>
<dbReference type="PANTHER" id="PTHR30506:SF3">
    <property type="entry name" value="UPF0126 INNER MEMBRANE PROTEIN YADS-RELATED"/>
    <property type="match status" value="1"/>
</dbReference>
<dbReference type="EMBL" id="JBFALK010000032">
    <property type="protein sequence ID" value="MEV0974590.1"/>
    <property type="molecule type" value="Genomic_DNA"/>
</dbReference>
<dbReference type="Pfam" id="PF03458">
    <property type="entry name" value="Gly_transporter"/>
    <property type="match status" value="2"/>
</dbReference>
<feature type="transmembrane region" description="Helical" evidence="7">
    <location>
        <begin position="69"/>
        <end position="85"/>
    </location>
</feature>
<dbReference type="PANTHER" id="PTHR30506">
    <property type="entry name" value="INNER MEMBRANE PROTEIN"/>
    <property type="match status" value="1"/>
</dbReference>
<evidence type="ECO:0000256" key="3">
    <source>
        <dbReference type="ARBA" id="ARBA00022475"/>
    </source>
</evidence>
<organism evidence="9 10">
    <name type="scientific">Microtetraspora glauca</name>
    <dbReference type="NCBI Taxonomy" id="1996"/>
    <lineage>
        <taxon>Bacteria</taxon>
        <taxon>Bacillati</taxon>
        <taxon>Actinomycetota</taxon>
        <taxon>Actinomycetes</taxon>
        <taxon>Streptosporangiales</taxon>
        <taxon>Streptosporangiaceae</taxon>
        <taxon>Microtetraspora</taxon>
    </lineage>
</organism>
<evidence type="ECO:0000256" key="2">
    <source>
        <dbReference type="ARBA" id="ARBA00008193"/>
    </source>
</evidence>
<feature type="transmembrane region" description="Helical" evidence="7">
    <location>
        <begin position="36"/>
        <end position="57"/>
    </location>
</feature>
<evidence type="ECO:0000256" key="1">
    <source>
        <dbReference type="ARBA" id="ARBA00004651"/>
    </source>
</evidence>
<evidence type="ECO:0000256" key="6">
    <source>
        <dbReference type="ARBA" id="ARBA00023136"/>
    </source>
</evidence>
<evidence type="ECO:0000256" key="4">
    <source>
        <dbReference type="ARBA" id="ARBA00022692"/>
    </source>
</evidence>
<dbReference type="InterPro" id="IPR005115">
    <property type="entry name" value="Gly_transporter"/>
</dbReference>
<comment type="caution">
    <text evidence="9">The sequence shown here is derived from an EMBL/GenBank/DDBJ whole genome shotgun (WGS) entry which is preliminary data.</text>
</comment>
<keyword evidence="6 7" id="KW-0472">Membrane</keyword>
<evidence type="ECO:0000259" key="8">
    <source>
        <dbReference type="Pfam" id="PF03458"/>
    </source>
</evidence>
<comment type="subcellular location">
    <subcellularLocation>
        <location evidence="1">Cell membrane</location>
        <topology evidence="1">Multi-pass membrane protein</topology>
    </subcellularLocation>
</comment>
<protein>
    <submittedName>
        <fullName evidence="9">TRIC cation channel family protein</fullName>
    </submittedName>
</protein>
<dbReference type="RefSeq" id="WP_061260369.1">
    <property type="nucleotide sequence ID" value="NZ_JBFALK010000032.1"/>
</dbReference>
<feature type="transmembrane region" description="Helical" evidence="7">
    <location>
        <begin position="92"/>
        <end position="112"/>
    </location>
</feature>
<feature type="transmembrane region" description="Helical" evidence="7">
    <location>
        <begin position="118"/>
        <end position="139"/>
    </location>
</feature>
<feature type="transmembrane region" description="Helical" evidence="7">
    <location>
        <begin position="151"/>
        <end position="171"/>
    </location>
</feature>
<proteinExistence type="inferred from homology"/>
<comment type="similarity">
    <text evidence="2">Belongs to the UPF0126 family.</text>
</comment>
<keyword evidence="3" id="KW-1003">Cell membrane</keyword>
<keyword evidence="5 7" id="KW-1133">Transmembrane helix</keyword>
<evidence type="ECO:0000313" key="9">
    <source>
        <dbReference type="EMBL" id="MEV0974590.1"/>
    </source>
</evidence>
<accession>A0ABV3GSH6</accession>
<evidence type="ECO:0000313" key="10">
    <source>
        <dbReference type="Proteomes" id="UP001551675"/>
    </source>
</evidence>
<keyword evidence="10" id="KW-1185">Reference proteome</keyword>
<feature type="domain" description="Glycine transporter" evidence="8">
    <location>
        <begin position="11"/>
        <end position="85"/>
    </location>
</feature>
<sequence>MNAEPPPLLLALDLTGTFAFGLNGALTAVRAARLDIVGVVTLGMVTALGGGIIRDILIDSLPPATFSDWRYLAVAAASGLVAYGLGRRLDRLAGPIIVFDALGLSLFAVTGASKALDFRLGIGQAIILGAITAVGGGTLRDVLIRRIPTVLYSELYAIPALIAATITAVTISTGVYGIPAAIGAAAVCFVVRLVGVRFGLNAPGPPGAYGGGPGSADRR</sequence>
<dbReference type="Proteomes" id="UP001551675">
    <property type="component" value="Unassembled WGS sequence"/>
</dbReference>
<feature type="domain" description="Glycine transporter" evidence="8">
    <location>
        <begin position="98"/>
        <end position="170"/>
    </location>
</feature>